<dbReference type="SMART" id="SM00493">
    <property type="entry name" value="TOPRIM"/>
    <property type="match status" value="1"/>
</dbReference>
<keyword evidence="3" id="KW-0067">ATP-binding</keyword>
<keyword evidence="3" id="KW-0547">Nucleotide-binding</keyword>
<dbReference type="EMBL" id="QZWG01000009">
    <property type="protein sequence ID" value="RZB90353.1"/>
    <property type="molecule type" value="Genomic_DNA"/>
</dbReference>
<reference evidence="4 5" key="2">
    <citation type="submission" date="2018-09" db="EMBL/GenBank/DDBJ databases">
        <title>A high-quality reference genome of wild soybean provides a powerful tool to mine soybean genomes.</title>
        <authorList>
            <person name="Xie M."/>
            <person name="Chung C.Y.L."/>
            <person name="Li M.-W."/>
            <person name="Wong F.-L."/>
            <person name="Chan T.-F."/>
            <person name="Lam H.-M."/>
        </authorList>
    </citation>
    <scope>NUCLEOTIDE SEQUENCE [LARGE SCALE GENOMIC DNA]</scope>
    <source>
        <strain evidence="5">cv. W05</strain>
        <tissue evidence="4">Hypocotyl of etiolated seedlings</tissue>
    </source>
</reference>
<dbReference type="Proteomes" id="UP000053555">
    <property type="component" value="Unassembled WGS sequence"/>
</dbReference>
<dbReference type="GO" id="GO:0006260">
    <property type="term" value="P:DNA replication"/>
    <property type="evidence" value="ECO:0007669"/>
    <property type="project" value="InterPro"/>
</dbReference>
<dbReference type="InterPro" id="IPR027417">
    <property type="entry name" value="P-loop_NTPase"/>
</dbReference>
<gene>
    <name evidence="4" type="ORF">D0Y65_023014</name>
    <name evidence="3" type="ORF">glysoja_036527</name>
</gene>
<keyword evidence="3" id="KW-0347">Helicase</keyword>
<dbReference type="InterPro" id="IPR006171">
    <property type="entry name" value="TOPRIM_dom"/>
</dbReference>
<feature type="domain" description="SF4 helicase" evidence="2">
    <location>
        <begin position="426"/>
        <end position="694"/>
    </location>
</feature>
<keyword evidence="3" id="KW-0548">Nucleotidyltransferase</keyword>
<dbReference type="AlphaFoldDB" id="A0A0B2SD33"/>
<organism evidence="3">
    <name type="scientific">Glycine soja</name>
    <name type="common">Wild soybean</name>
    <dbReference type="NCBI Taxonomy" id="3848"/>
    <lineage>
        <taxon>Eukaryota</taxon>
        <taxon>Viridiplantae</taxon>
        <taxon>Streptophyta</taxon>
        <taxon>Embryophyta</taxon>
        <taxon>Tracheophyta</taxon>
        <taxon>Spermatophyta</taxon>
        <taxon>Magnoliopsida</taxon>
        <taxon>eudicotyledons</taxon>
        <taxon>Gunneridae</taxon>
        <taxon>Pentapetalae</taxon>
        <taxon>rosids</taxon>
        <taxon>fabids</taxon>
        <taxon>Fabales</taxon>
        <taxon>Fabaceae</taxon>
        <taxon>Papilionoideae</taxon>
        <taxon>50 kb inversion clade</taxon>
        <taxon>NPAAA clade</taxon>
        <taxon>indigoferoid/millettioid clade</taxon>
        <taxon>Phaseoleae</taxon>
        <taxon>Glycine</taxon>
        <taxon>Glycine subgen. Soja</taxon>
    </lineage>
</organism>
<dbReference type="InterPro" id="IPR034154">
    <property type="entry name" value="TOPRIM_DnaG/twinkle"/>
</dbReference>
<sequence length="700" mass="80119">MRLRYSHTLRPLLFTSSKLTTMTTQTFFHSSPFPNLKNTLFSQRHRFPCHRPFFTVFCSKPISRNPPLPLRTNGYHGASQASIPRPVQLESPVEKNMELQLNILKKKLEAIGVETEMCEPGQYNHLLCPECLGGDQEERSLSLYIAPDGGSAAWNCFRGKCGWKGSTQAFAGSNSARTQLAPVKKIRKITEEELELEPLCDELVTYFSERLISKQTLERNGVKQRKYDDQIVIAFPYHQNGGLISCKYRDINKMFWQEANTEKIFYGLDDIVGHNDIIIVEGEMDKLAMEEAGFFNCVSVPDGAPPSVSSKEELPPQDKDKKYQYLWNCKDELKKATRVILATDGDPPGQALAEELARRIGKEKCWRVRWPRKSRSDNCKDANEVLMYLGPDALKEVIENAELYPIRGLFNFRDYFDEIDAYYHRTLGYDIGISTGWNNLNDLYNVVPGELTIVTGVPNSGKSEWIDALLCNLNEIAGWKFALCSMENKVREHARKLLEKHLKKPFFNERYGESVERMSVEEFEQGKLWLSDTFSLIRCEDNSLPNISWVLDLAKAAVLRHGVRGLVIDPYNELDHQRPPNQTETEYVSQMLTLIKRFAQHHGCHVWFVAHPRQLHNWVGDPPNLYDISGSAHFINKCDNGIVIHRNRDPESGPIDQVQVCVRKVRNKVAGTIGEAMLLYNRVTGEYTPSDNNRPADRKR</sequence>
<dbReference type="Gene3D" id="3.40.1360.10">
    <property type="match status" value="1"/>
</dbReference>
<evidence type="ECO:0000313" key="4">
    <source>
        <dbReference type="EMBL" id="RZB90353.1"/>
    </source>
</evidence>
<keyword evidence="3" id="KW-0378">Hydrolase</keyword>
<keyword evidence="3" id="KW-0808">Transferase</keyword>
<dbReference type="InterPro" id="IPR027032">
    <property type="entry name" value="Twinkle-like"/>
</dbReference>
<evidence type="ECO:0000259" key="1">
    <source>
        <dbReference type="PROSITE" id="PS50880"/>
    </source>
</evidence>
<evidence type="ECO:0000313" key="3">
    <source>
        <dbReference type="EMBL" id="KHN44661.1"/>
    </source>
</evidence>
<dbReference type="PANTHER" id="PTHR12873">
    <property type="entry name" value="T7-LIKE MITOCHONDRIAL DNA HELICASE"/>
    <property type="match status" value="1"/>
</dbReference>
<dbReference type="InterPro" id="IPR007694">
    <property type="entry name" value="DNA_helicase_DnaB-like_C"/>
</dbReference>
<proteinExistence type="predicted"/>
<keyword evidence="5" id="KW-1185">Reference proteome</keyword>
<dbReference type="SUPFAM" id="SSF52540">
    <property type="entry name" value="P-loop containing nucleoside triphosphate hydrolases"/>
    <property type="match status" value="1"/>
</dbReference>
<dbReference type="Pfam" id="PF03796">
    <property type="entry name" value="DnaB_C"/>
    <property type="match status" value="1"/>
</dbReference>
<dbReference type="EMBL" id="KN643099">
    <property type="protein sequence ID" value="KHN44661.1"/>
    <property type="molecule type" value="Genomic_DNA"/>
</dbReference>
<dbReference type="GO" id="GO:0003887">
    <property type="term" value="F:DNA-directed DNA polymerase activity"/>
    <property type="evidence" value="ECO:0007669"/>
    <property type="project" value="UniProtKB-EC"/>
</dbReference>
<dbReference type="PROSITE" id="PS50880">
    <property type="entry name" value="TOPRIM"/>
    <property type="match status" value="1"/>
</dbReference>
<evidence type="ECO:0000259" key="2">
    <source>
        <dbReference type="PROSITE" id="PS51199"/>
    </source>
</evidence>
<accession>A0A0B2SD33</accession>
<dbReference type="EC" id="2.7.7.7" evidence="3"/>
<evidence type="ECO:0000313" key="5">
    <source>
        <dbReference type="Proteomes" id="UP000289340"/>
    </source>
</evidence>
<name>A0A0B2SD33_GLYSO</name>
<feature type="domain" description="Toprim" evidence="1">
    <location>
        <begin position="275"/>
        <end position="394"/>
    </location>
</feature>
<dbReference type="Gramene" id="XM_028392421.1">
    <property type="protein sequence ID" value="XP_028248222.1"/>
    <property type="gene ID" value="LOC114425484"/>
</dbReference>
<dbReference type="Proteomes" id="UP000289340">
    <property type="component" value="Chromosome 9"/>
</dbReference>
<dbReference type="GO" id="GO:0003697">
    <property type="term" value="F:single-stranded DNA binding"/>
    <property type="evidence" value="ECO:0007669"/>
    <property type="project" value="InterPro"/>
</dbReference>
<dbReference type="PROSITE" id="PS51199">
    <property type="entry name" value="SF4_HELICASE"/>
    <property type="match status" value="1"/>
</dbReference>
<dbReference type="SUPFAM" id="SSF56731">
    <property type="entry name" value="DNA primase core"/>
    <property type="match status" value="1"/>
</dbReference>
<reference evidence="3" key="1">
    <citation type="submission" date="2014-07" db="EMBL/GenBank/DDBJ databases">
        <title>Identification of a novel salt tolerance gene in wild soybean by whole-genome sequencing.</title>
        <authorList>
            <person name="Lam H.-M."/>
            <person name="Qi X."/>
            <person name="Li M.-W."/>
            <person name="Liu X."/>
            <person name="Xie M."/>
            <person name="Ni M."/>
            <person name="Xu X."/>
        </authorList>
    </citation>
    <scope>NUCLEOTIDE SEQUENCE [LARGE SCALE GENOMIC DNA]</scope>
    <source>
        <tissue evidence="3">Root</tissue>
    </source>
</reference>
<protein>
    <submittedName>
        <fullName evidence="3">DNA primase/helicase</fullName>
        <ecNumber evidence="3">2.7.7.7</ecNumber>
    </submittedName>
    <submittedName>
        <fullName evidence="4">Twinkle-like protein, chloroplastic/mitochondrial</fullName>
    </submittedName>
</protein>
<dbReference type="SMR" id="A0A0B2SD33"/>
<dbReference type="GO" id="GO:0043139">
    <property type="term" value="F:5'-3' DNA helicase activity"/>
    <property type="evidence" value="ECO:0007669"/>
    <property type="project" value="InterPro"/>
</dbReference>
<dbReference type="Pfam" id="PF13662">
    <property type="entry name" value="Toprim_4"/>
    <property type="match status" value="1"/>
</dbReference>
<dbReference type="GO" id="GO:0005524">
    <property type="term" value="F:ATP binding"/>
    <property type="evidence" value="ECO:0007669"/>
    <property type="project" value="InterPro"/>
</dbReference>
<dbReference type="CDD" id="cd01029">
    <property type="entry name" value="TOPRIM_primases"/>
    <property type="match status" value="1"/>
</dbReference>
<dbReference type="PANTHER" id="PTHR12873:SF0">
    <property type="entry name" value="TWINKLE MTDNA HELICASE"/>
    <property type="match status" value="1"/>
</dbReference>
<dbReference type="Gene3D" id="3.40.50.300">
    <property type="entry name" value="P-loop containing nucleotide triphosphate hydrolases"/>
    <property type="match status" value="1"/>
</dbReference>